<dbReference type="InterPro" id="IPR050107">
    <property type="entry name" value="ABC_carbohydrate_import_ATPase"/>
</dbReference>
<evidence type="ECO:0000256" key="4">
    <source>
        <dbReference type="ARBA" id="ARBA00022475"/>
    </source>
</evidence>
<feature type="domain" description="ABC transporter" evidence="11">
    <location>
        <begin position="262"/>
        <end position="504"/>
    </location>
</feature>
<keyword evidence="12" id="KW-0378">Hydrolase</keyword>
<accession>A0A517PRZ4</accession>
<comment type="subcellular location">
    <subcellularLocation>
        <location evidence="2">Cell inner membrane</location>
    </subcellularLocation>
    <subcellularLocation>
        <location evidence="1">Cell membrane</location>
        <topology evidence="1">Peripheral membrane protein</topology>
    </subcellularLocation>
</comment>
<dbReference type="SMART" id="SM00382">
    <property type="entry name" value="AAA"/>
    <property type="match status" value="2"/>
</dbReference>
<keyword evidence="13" id="KW-1185">Reference proteome</keyword>
<dbReference type="CDD" id="cd03215">
    <property type="entry name" value="ABC_Carb_Monos_II"/>
    <property type="match status" value="1"/>
</dbReference>
<dbReference type="GO" id="GO:0016887">
    <property type="term" value="F:ATP hydrolysis activity"/>
    <property type="evidence" value="ECO:0007669"/>
    <property type="project" value="InterPro"/>
</dbReference>
<reference evidence="12 13" key="1">
    <citation type="submission" date="2019-02" db="EMBL/GenBank/DDBJ databases">
        <title>Deep-cultivation of Planctomycetes and their phenomic and genomic characterization uncovers novel biology.</title>
        <authorList>
            <person name="Wiegand S."/>
            <person name="Jogler M."/>
            <person name="Boedeker C."/>
            <person name="Pinto D."/>
            <person name="Vollmers J."/>
            <person name="Rivas-Marin E."/>
            <person name="Kohn T."/>
            <person name="Peeters S.H."/>
            <person name="Heuer A."/>
            <person name="Rast P."/>
            <person name="Oberbeckmann S."/>
            <person name="Bunk B."/>
            <person name="Jeske O."/>
            <person name="Meyerdierks A."/>
            <person name="Storesund J.E."/>
            <person name="Kallscheuer N."/>
            <person name="Luecker S."/>
            <person name="Lage O.M."/>
            <person name="Pohl T."/>
            <person name="Merkel B.J."/>
            <person name="Hornburger P."/>
            <person name="Mueller R.-W."/>
            <person name="Bruemmer F."/>
            <person name="Labrenz M."/>
            <person name="Spormann A.M."/>
            <person name="Op den Camp H."/>
            <person name="Overmann J."/>
            <person name="Amann R."/>
            <person name="Jetten M.S.M."/>
            <person name="Mascher T."/>
            <person name="Medema M.H."/>
            <person name="Devos D.P."/>
            <person name="Kaster A.-K."/>
            <person name="Ovreas L."/>
            <person name="Rohde M."/>
            <person name="Galperin M.Y."/>
            <person name="Jogler C."/>
        </authorList>
    </citation>
    <scope>NUCLEOTIDE SEQUENCE [LARGE SCALE GENOMIC DNA]</scope>
    <source>
        <strain evidence="12 13">HG66A1</strain>
    </source>
</reference>
<sequence length="511" mass="55545">MSSPATTHPAPLLEVVQISKQFPGVKALSQVSLTLNHGEVLAVIGENGAGKSTLMKILAGVQPPDSGKLLIEGAEVSISDVEAALENGIALIHQELNLCENLDIAANIFLGREPASWNVINQQQTYLESEKLLKQVGLNLPPQTLVGDLTVGQQQMVEIAKALSINARILIMDEPTSSLSLHESEALFAVIRELKARGVSVIYISHRLGEVNDLADRVVVLRDGENAGDLDRASISHERMVQLMVGRNVSQFFPHTPHEPGPVVMEVKNLRTPAYPSHFINFSIRQNEIVGISGLVGAGRTELMQVLFGIDAPLSGSISINGQAIQINSPKDAIRAGLALVPEDRKLQGLVLEMAVRENMSLASLTRDRKSLGRINFNQERNISEEMIAAMKIKTPSDSQIVQFLSGGNQQKVVLGKWLAMNPRVLLLDEPTRGVDIGAKEEIYTLMNQLASQGMAVLFVSSDLEEIRGISDRVLVMHEGQMTGELSRDELSEEAIMQLATGQTLSHSQTQ</sequence>
<dbReference type="GO" id="GO:0005886">
    <property type="term" value="C:plasma membrane"/>
    <property type="evidence" value="ECO:0007669"/>
    <property type="project" value="UniProtKB-SubCell"/>
</dbReference>
<keyword evidence="10" id="KW-0472">Membrane</keyword>
<keyword evidence="7" id="KW-0547">Nucleotide-binding</keyword>
<dbReference type="FunFam" id="3.40.50.300:FF:000126">
    <property type="entry name" value="Galactose/methyl galactoside import ATP-binding protein MglA"/>
    <property type="match status" value="1"/>
</dbReference>
<dbReference type="InterPro" id="IPR017871">
    <property type="entry name" value="ABC_transporter-like_CS"/>
</dbReference>
<dbReference type="Pfam" id="PF00005">
    <property type="entry name" value="ABC_tran"/>
    <property type="match status" value="2"/>
</dbReference>
<protein>
    <submittedName>
        <fullName evidence="12">Ribose import ATP-binding protein RbsA</fullName>
        <ecNumber evidence="12">3.6.3.17</ecNumber>
    </submittedName>
</protein>
<dbReference type="GO" id="GO:0015749">
    <property type="term" value="P:monosaccharide transmembrane transport"/>
    <property type="evidence" value="ECO:0007669"/>
    <property type="project" value="UniProtKB-ARBA"/>
</dbReference>
<keyword evidence="6" id="KW-0677">Repeat</keyword>
<proteinExistence type="predicted"/>
<dbReference type="RefSeq" id="WP_145187543.1">
    <property type="nucleotide sequence ID" value="NZ_CP036266.1"/>
</dbReference>
<dbReference type="EMBL" id="CP036266">
    <property type="protein sequence ID" value="QDT22146.1"/>
    <property type="molecule type" value="Genomic_DNA"/>
</dbReference>
<gene>
    <name evidence="12" type="primary">rbsA_2</name>
    <name evidence="12" type="ORF">HG66A1_39530</name>
</gene>
<dbReference type="PANTHER" id="PTHR43790">
    <property type="entry name" value="CARBOHYDRATE TRANSPORT ATP-BINDING PROTEIN MG119-RELATED"/>
    <property type="match status" value="1"/>
</dbReference>
<dbReference type="EC" id="3.6.3.17" evidence="12"/>
<evidence type="ECO:0000256" key="3">
    <source>
        <dbReference type="ARBA" id="ARBA00022448"/>
    </source>
</evidence>
<keyword evidence="8 12" id="KW-0067">ATP-binding</keyword>
<evidence type="ECO:0000256" key="1">
    <source>
        <dbReference type="ARBA" id="ARBA00004202"/>
    </source>
</evidence>
<evidence type="ECO:0000256" key="10">
    <source>
        <dbReference type="ARBA" id="ARBA00023136"/>
    </source>
</evidence>
<evidence type="ECO:0000313" key="13">
    <source>
        <dbReference type="Proteomes" id="UP000320421"/>
    </source>
</evidence>
<name>A0A517PRZ4_9PLAN</name>
<keyword evidence="4" id="KW-1003">Cell membrane</keyword>
<feature type="domain" description="ABC transporter" evidence="11">
    <location>
        <begin position="13"/>
        <end position="248"/>
    </location>
</feature>
<dbReference type="PROSITE" id="PS00211">
    <property type="entry name" value="ABC_TRANSPORTER_1"/>
    <property type="match status" value="1"/>
</dbReference>
<dbReference type="Gene3D" id="3.40.50.300">
    <property type="entry name" value="P-loop containing nucleotide triphosphate hydrolases"/>
    <property type="match status" value="2"/>
</dbReference>
<evidence type="ECO:0000256" key="6">
    <source>
        <dbReference type="ARBA" id="ARBA00022737"/>
    </source>
</evidence>
<evidence type="ECO:0000256" key="5">
    <source>
        <dbReference type="ARBA" id="ARBA00022597"/>
    </source>
</evidence>
<dbReference type="CDD" id="cd03216">
    <property type="entry name" value="ABC_Carb_Monos_I"/>
    <property type="match status" value="1"/>
</dbReference>
<dbReference type="InterPro" id="IPR027417">
    <property type="entry name" value="P-loop_NTPase"/>
</dbReference>
<evidence type="ECO:0000256" key="2">
    <source>
        <dbReference type="ARBA" id="ARBA00004533"/>
    </source>
</evidence>
<keyword evidence="5" id="KW-0762">Sugar transport</keyword>
<dbReference type="Proteomes" id="UP000320421">
    <property type="component" value="Chromosome"/>
</dbReference>
<dbReference type="PANTHER" id="PTHR43790:SF3">
    <property type="entry name" value="D-ALLOSE IMPORT ATP-BINDING PROTEIN ALSA-RELATED"/>
    <property type="match status" value="1"/>
</dbReference>
<dbReference type="AlphaFoldDB" id="A0A517PRZ4"/>
<organism evidence="12 13">
    <name type="scientific">Gimesia chilikensis</name>
    <dbReference type="NCBI Taxonomy" id="2605989"/>
    <lineage>
        <taxon>Bacteria</taxon>
        <taxon>Pseudomonadati</taxon>
        <taxon>Planctomycetota</taxon>
        <taxon>Planctomycetia</taxon>
        <taxon>Planctomycetales</taxon>
        <taxon>Planctomycetaceae</taxon>
        <taxon>Gimesia</taxon>
    </lineage>
</organism>
<dbReference type="PROSITE" id="PS50893">
    <property type="entry name" value="ABC_TRANSPORTER_2"/>
    <property type="match status" value="2"/>
</dbReference>
<dbReference type="SUPFAM" id="SSF52540">
    <property type="entry name" value="P-loop containing nucleoside triphosphate hydrolases"/>
    <property type="match status" value="2"/>
</dbReference>
<evidence type="ECO:0000256" key="7">
    <source>
        <dbReference type="ARBA" id="ARBA00022741"/>
    </source>
</evidence>
<keyword evidence="3" id="KW-0813">Transport</keyword>
<dbReference type="InterPro" id="IPR003593">
    <property type="entry name" value="AAA+_ATPase"/>
</dbReference>
<evidence type="ECO:0000313" key="12">
    <source>
        <dbReference type="EMBL" id="QDT22146.1"/>
    </source>
</evidence>
<evidence type="ECO:0000256" key="9">
    <source>
        <dbReference type="ARBA" id="ARBA00022967"/>
    </source>
</evidence>
<evidence type="ECO:0000256" key="8">
    <source>
        <dbReference type="ARBA" id="ARBA00022840"/>
    </source>
</evidence>
<dbReference type="FunFam" id="3.40.50.300:FF:000127">
    <property type="entry name" value="Ribose import ATP-binding protein RbsA"/>
    <property type="match status" value="1"/>
</dbReference>
<evidence type="ECO:0000259" key="11">
    <source>
        <dbReference type="PROSITE" id="PS50893"/>
    </source>
</evidence>
<keyword evidence="9" id="KW-1278">Translocase</keyword>
<dbReference type="GO" id="GO:0005524">
    <property type="term" value="F:ATP binding"/>
    <property type="evidence" value="ECO:0007669"/>
    <property type="project" value="UniProtKB-KW"/>
</dbReference>
<dbReference type="OrthoDB" id="9771863at2"/>
<dbReference type="InterPro" id="IPR003439">
    <property type="entry name" value="ABC_transporter-like_ATP-bd"/>
</dbReference>